<dbReference type="PANTHER" id="PTHR33841:SF1">
    <property type="entry name" value="DNA METHYLTRANSFERASE A"/>
    <property type="match status" value="1"/>
</dbReference>
<keyword evidence="4" id="KW-0949">S-adenosyl-L-methionine</keyword>
<dbReference type="OrthoDB" id="4280289at2"/>
<dbReference type="InterPro" id="IPR011639">
    <property type="entry name" value="MethylTrfase_TaqI-like_dom"/>
</dbReference>
<evidence type="ECO:0000259" key="6">
    <source>
        <dbReference type="Pfam" id="PF07669"/>
    </source>
</evidence>
<dbReference type="NCBIfam" id="NF033452">
    <property type="entry name" value="BREX_1_MTaseX"/>
    <property type="match status" value="1"/>
</dbReference>
<gene>
    <name evidence="7" type="ORF">FB461_1660</name>
</gene>
<feature type="domain" description="Type II methyltransferase M.TaqI-like" evidence="6">
    <location>
        <begin position="336"/>
        <end position="550"/>
    </location>
</feature>
<keyword evidence="2 7" id="KW-0489">Methyltransferase</keyword>
<protein>
    <recommendedName>
        <fullName evidence="1">site-specific DNA-methyltransferase (adenine-specific)</fullName>
        <ecNumber evidence="1">2.1.1.72</ecNumber>
    </recommendedName>
</protein>
<organism evidence="7 8">
    <name type="scientific">Rarobacter faecitabidus</name>
    <dbReference type="NCBI Taxonomy" id="13243"/>
    <lineage>
        <taxon>Bacteria</taxon>
        <taxon>Bacillati</taxon>
        <taxon>Actinomycetota</taxon>
        <taxon>Actinomycetes</taxon>
        <taxon>Micrococcales</taxon>
        <taxon>Rarobacteraceae</taxon>
        <taxon>Rarobacter</taxon>
    </lineage>
</organism>
<reference evidence="7 8" key="1">
    <citation type="submission" date="2019-06" db="EMBL/GenBank/DDBJ databases">
        <title>Sequencing the genomes of 1000 actinobacteria strains.</title>
        <authorList>
            <person name="Klenk H.-P."/>
        </authorList>
    </citation>
    <scope>NUCLEOTIDE SEQUENCE [LARGE SCALE GENOMIC DNA]</scope>
    <source>
        <strain evidence="7 8">DSM 4813</strain>
    </source>
</reference>
<evidence type="ECO:0000256" key="5">
    <source>
        <dbReference type="ARBA" id="ARBA00047942"/>
    </source>
</evidence>
<evidence type="ECO:0000256" key="4">
    <source>
        <dbReference type="ARBA" id="ARBA00022691"/>
    </source>
</evidence>
<dbReference type="PANTHER" id="PTHR33841">
    <property type="entry name" value="DNA METHYLTRANSFERASE YEEA-RELATED"/>
    <property type="match status" value="1"/>
</dbReference>
<evidence type="ECO:0000256" key="3">
    <source>
        <dbReference type="ARBA" id="ARBA00022679"/>
    </source>
</evidence>
<dbReference type="InterPro" id="IPR050953">
    <property type="entry name" value="N4_N6_ade-DNA_methylase"/>
</dbReference>
<evidence type="ECO:0000313" key="7">
    <source>
        <dbReference type="EMBL" id="TQL62027.1"/>
    </source>
</evidence>
<proteinExistence type="predicted"/>
<keyword evidence="8" id="KW-1185">Reference proteome</keyword>
<dbReference type="GO" id="GO:0009007">
    <property type="term" value="F:site-specific DNA-methyltransferase (adenine-specific) activity"/>
    <property type="evidence" value="ECO:0007669"/>
    <property type="project" value="UniProtKB-EC"/>
</dbReference>
<dbReference type="Proteomes" id="UP000315389">
    <property type="component" value="Unassembled WGS sequence"/>
</dbReference>
<comment type="caution">
    <text evidence="7">The sequence shown here is derived from an EMBL/GenBank/DDBJ whole genome shotgun (WGS) entry which is preliminary data.</text>
</comment>
<name>A0A542ZNY7_RARFA</name>
<dbReference type="RefSeq" id="WP_142120951.1">
    <property type="nucleotide sequence ID" value="NZ_BAAASV010000002.1"/>
</dbReference>
<dbReference type="GO" id="GO:0032259">
    <property type="term" value="P:methylation"/>
    <property type="evidence" value="ECO:0007669"/>
    <property type="project" value="UniProtKB-KW"/>
</dbReference>
<dbReference type="InterPro" id="IPR029063">
    <property type="entry name" value="SAM-dependent_MTases_sf"/>
</dbReference>
<dbReference type="PRINTS" id="PR00507">
    <property type="entry name" value="N12N6MTFRASE"/>
</dbReference>
<evidence type="ECO:0000313" key="8">
    <source>
        <dbReference type="Proteomes" id="UP000315389"/>
    </source>
</evidence>
<dbReference type="AlphaFoldDB" id="A0A542ZNY7"/>
<dbReference type="PROSITE" id="PS00092">
    <property type="entry name" value="N6_MTASE"/>
    <property type="match status" value="1"/>
</dbReference>
<evidence type="ECO:0000256" key="2">
    <source>
        <dbReference type="ARBA" id="ARBA00022603"/>
    </source>
</evidence>
<keyword evidence="3" id="KW-0808">Transferase</keyword>
<dbReference type="Gene3D" id="3.40.50.150">
    <property type="entry name" value="Vaccinia Virus protein VP39"/>
    <property type="match status" value="1"/>
</dbReference>
<dbReference type="SUPFAM" id="SSF53335">
    <property type="entry name" value="S-adenosyl-L-methionine-dependent methyltransferases"/>
    <property type="match status" value="1"/>
</dbReference>
<dbReference type="InterPro" id="IPR002052">
    <property type="entry name" value="DNA_methylase_N6_adenine_CS"/>
</dbReference>
<sequence length="1160" mass="128552">METAPLKSFATWARRELITQVSARLTAVLAPSSPERVENQRAVAMLERDIAAAGGGAKGKDAIADKVAYTWFNRIIALRFMDANGYTGIGVVSPAHGQRVGQPEILADAKRGSIDPAVITNKRALDTITGLLDGTRPSADAQGEVYTLLLAEYCRYWNRSMPFMFEREGDYTELLIPANLLAADSILTRAAAALTEEVCREVEVIGWLYQFYISERKQEVFDGFKGGKKAGAAEIPAATQLFTPHWIVRYLVENSVGRLWMLNHPSSRLVAQMDYYIAPVGEEAGFLKISSPEELTVIDPACGSGHMLTYAFDLLYSIYEEEGYAPSEIPELILTHNLCGTEIDPRAGALAAFALTMKARSKQRTFLTKRLAPGIKVIDPISFTLDELGFLLTRNGDQSAEEALWNQFAEADVLGALIQSDPESTQWLSHRLEALSEANDLIWSDALDRASKVLDQATALSRRYAVVVANPPYMGSKNMGAALADFASGQFPDSKSDLFAMFMERGFDLVKPGGLSAMVTMQSWMFLKSYAELRRQLLNDRHLECMVHMGNGVMGIAFGTAAAVWRSTTGLGNSSFSFVSTLDLDGDKPRVFPVPNSRHTEVSLRELSSIPGSPIAYWASSALRATFQTGRTVESAAPVRQGFQTGDNDRFMRFWHEVSWGRVTFDAESTEEFHASGARFAPYLKGGPLRKWFGNDEYVVAFNPHDFSELSKLGNKLPSRNLYFKDAVTWSAMSSSDFGARYAGVGSTFSAKGACAFPADSYSRSLTLAVLNSSVARQLLEFMGATMDFNVGSLREIPLPAEIPADDKERISSLVELLVDFHRRDWNLSESAPGYEVNALVKRSGDGRLGSLVDGHIADWRVYSAQVDEAQKALDAVIAKSYGLESSGELKVTLNNLVVDAQDRAERNAQVGDIIADLVSFAVGCMFGRYSLDEPGLILADQGATVQDYLAKVPRPTFVPDADNVLPIVDGDWFEDDIVARFRQFLRAAFGEEHFEENLRFVEESLGVKALREYFVTRAGRSKFYDDHVKRYKKRPIYWLFSSPKGSFNALIYMHRYTPSTVSTVLNEYLREFESKLEANLQHQERLAAGDGTPREKAAALKEAERLRKVLLELGEYEHDVLYPLASQQIAIDLDDGVKVNYPRFYPALKKITGLEAVDE</sequence>
<evidence type="ECO:0000256" key="1">
    <source>
        <dbReference type="ARBA" id="ARBA00011900"/>
    </source>
</evidence>
<dbReference type="GO" id="GO:0003676">
    <property type="term" value="F:nucleic acid binding"/>
    <property type="evidence" value="ECO:0007669"/>
    <property type="project" value="InterPro"/>
</dbReference>
<dbReference type="EC" id="2.1.1.72" evidence="1"/>
<dbReference type="Pfam" id="PF07669">
    <property type="entry name" value="Eco57I"/>
    <property type="match status" value="1"/>
</dbReference>
<dbReference type="InterPro" id="IPR047939">
    <property type="entry name" value="BREX_1_PglX"/>
</dbReference>
<accession>A0A542ZNY7</accession>
<dbReference type="EMBL" id="VFOS01000002">
    <property type="protein sequence ID" value="TQL62027.1"/>
    <property type="molecule type" value="Genomic_DNA"/>
</dbReference>
<dbReference type="GO" id="GO:0006304">
    <property type="term" value="P:DNA modification"/>
    <property type="evidence" value="ECO:0007669"/>
    <property type="project" value="InterPro"/>
</dbReference>
<comment type="catalytic activity">
    <reaction evidence="5">
        <text>a 2'-deoxyadenosine in DNA + S-adenosyl-L-methionine = an N(6)-methyl-2'-deoxyadenosine in DNA + S-adenosyl-L-homocysteine + H(+)</text>
        <dbReference type="Rhea" id="RHEA:15197"/>
        <dbReference type="Rhea" id="RHEA-COMP:12418"/>
        <dbReference type="Rhea" id="RHEA-COMP:12419"/>
        <dbReference type="ChEBI" id="CHEBI:15378"/>
        <dbReference type="ChEBI" id="CHEBI:57856"/>
        <dbReference type="ChEBI" id="CHEBI:59789"/>
        <dbReference type="ChEBI" id="CHEBI:90615"/>
        <dbReference type="ChEBI" id="CHEBI:90616"/>
        <dbReference type="EC" id="2.1.1.72"/>
    </reaction>
</comment>